<organism evidence="3 4">
    <name type="scientific">Pseudomonas azotoformans</name>
    <dbReference type="NCBI Taxonomy" id="47878"/>
    <lineage>
        <taxon>Bacteria</taxon>
        <taxon>Pseudomonadati</taxon>
        <taxon>Pseudomonadota</taxon>
        <taxon>Gammaproteobacteria</taxon>
        <taxon>Pseudomonadales</taxon>
        <taxon>Pseudomonadaceae</taxon>
        <taxon>Pseudomonas</taxon>
    </lineage>
</organism>
<dbReference type="EMBL" id="CP014546">
    <property type="protein sequence ID" value="AMN80540.1"/>
    <property type="molecule type" value="Genomic_DNA"/>
</dbReference>
<dbReference type="Proteomes" id="UP000070516">
    <property type="component" value="Chromosome"/>
</dbReference>
<dbReference type="InterPro" id="IPR036188">
    <property type="entry name" value="FAD/NAD-bd_sf"/>
</dbReference>
<evidence type="ECO:0000259" key="2">
    <source>
        <dbReference type="Pfam" id="PF01266"/>
    </source>
</evidence>
<evidence type="ECO:0000313" key="3">
    <source>
        <dbReference type="EMBL" id="AMN80540.1"/>
    </source>
</evidence>
<dbReference type="Gene3D" id="3.50.50.60">
    <property type="entry name" value="FAD/NAD(P)-binding domain"/>
    <property type="match status" value="1"/>
</dbReference>
<dbReference type="GO" id="GO:0016491">
    <property type="term" value="F:oxidoreductase activity"/>
    <property type="evidence" value="ECO:0007669"/>
    <property type="project" value="UniProtKB-KW"/>
</dbReference>
<accession>A0A127I1T5</accession>
<proteinExistence type="predicted"/>
<dbReference type="PANTHER" id="PTHR13847">
    <property type="entry name" value="SARCOSINE DEHYDROGENASE-RELATED"/>
    <property type="match status" value="1"/>
</dbReference>
<reference evidence="3 4" key="1">
    <citation type="submission" date="2016-02" db="EMBL/GenBank/DDBJ databases">
        <title>Complete genome sequence of Pseudomonas azotoformans S4.</title>
        <authorList>
            <person name="Fang Y."/>
            <person name="Wu L."/>
            <person name="Feng G."/>
        </authorList>
    </citation>
    <scope>NUCLEOTIDE SEQUENCE [LARGE SCALE GENOMIC DNA]</scope>
    <source>
        <strain evidence="3 4">S4</strain>
    </source>
</reference>
<gene>
    <name evidence="3" type="ORF">AYR47_20465</name>
</gene>
<evidence type="ECO:0000256" key="1">
    <source>
        <dbReference type="ARBA" id="ARBA00023002"/>
    </source>
</evidence>
<keyword evidence="1" id="KW-0560">Oxidoreductase</keyword>
<dbReference type="GO" id="GO:0005737">
    <property type="term" value="C:cytoplasm"/>
    <property type="evidence" value="ECO:0007669"/>
    <property type="project" value="TreeGrafter"/>
</dbReference>
<feature type="domain" description="FAD dependent oxidoreductase" evidence="2">
    <location>
        <begin position="39"/>
        <end position="398"/>
    </location>
</feature>
<dbReference type="SUPFAM" id="SSF51905">
    <property type="entry name" value="FAD/NAD(P)-binding domain"/>
    <property type="match status" value="1"/>
</dbReference>
<dbReference type="Gene3D" id="3.30.9.10">
    <property type="entry name" value="D-Amino Acid Oxidase, subunit A, domain 2"/>
    <property type="match status" value="1"/>
</dbReference>
<protein>
    <submittedName>
        <fullName evidence="3">FAD-dependent oxidoreductase</fullName>
    </submittedName>
</protein>
<dbReference type="AlphaFoldDB" id="A0A127I1T5"/>
<dbReference type="KEGG" id="pazo:AYR47_20465"/>
<dbReference type="PANTHER" id="PTHR13847:SF281">
    <property type="entry name" value="FAD DEPENDENT OXIDOREDUCTASE DOMAIN-CONTAINING PROTEIN"/>
    <property type="match status" value="1"/>
</dbReference>
<dbReference type="InterPro" id="IPR006076">
    <property type="entry name" value="FAD-dep_OxRdtase"/>
</dbReference>
<dbReference type="Pfam" id="PF01266">
    <property type="entry name" value="DAO"/>
    <property type="match status" value="1"/>
</dbReference>
<sequence>MTLQMENESLADARPYPVWRRARITATAAPRLTGDVRCDIAIVGGGFVGLWTALMARKRWPDAVIVVLEAGQCGGEASGRNGGFCAPSISHGVSNALKRWPKEAEQLVQLGRKNLVEFEEDLQRYGMEVAFELSGKLNVASQPWQVEGLRSMQRNYERFGIACGYLDGEALKSYLNSTAYVAGVFEPNYALLNPLKMVWELRRVCLAQGVQLFEHSPVSAMRQDGTHQVLEAGLGTVKAAKVALGTNIAPPLLGELKSKVIPIYDYALATEPLDDAQLRAIGWVGRYGIADFGNQFHYLRKTEDNRILWGGYDAIYHFGSRRDEALTQRPESFATLAQQFQATFPALADVTFSHAWGGIIDTSARTTMFCGTSAAGRVAYAQGFTGQGVSASRFAALTMLDLLEGKSTERTQLAMTSTAPFPFPPEPLRYVGVSLAQRSLAREDLTGHRDWLLKGFDALGIGFDS</sequence>
<evidence type="ECO:0000313" key="4">
    <source>
        <dbReference type="Proteomes" id="UP000070516"/>
    </source>
</evidence>
<name>A0A127I1T5_PSEAZ</name>